<evidence type="ECO:0000259" key="1">
    <source>
        <dbReference type="Pfam" id="PF01636"/>
    </source>
</evidence>
<dbReference type="PANTHER" id="PTHR21310:SF37">
    <property type="entry name" value="AMINOGLYCOSIDE PHOSPHOTRANSFERASE DOMAIN-CONTAINING PROTEIN"/>
    <property type="match status" value="1"/>
</dbReference>
<keyword evidence="3" id="KW-1185">Reference proteome</keyword>
<dbReference type="InterPro" id="IPR051678">
    <property type="entry name" value="AGP_Transferase"/>
</dbReference>
<dbReference type="EMBL" id="CAWUHD010000073">
    <property type="protein sequence ID" value="CAK7227495.1"/>
    <property type="molecule type" value="Genomic_DNA"/>
</dbReference>
<dbReference type="Proteomes" id="UP001642482">
    <property type="component" value="Unassembled WGS sequence"/>
</dbReference>
<dbReference type="InterPro" id="IPR002575">
    <property type="entry name" value="Aminoglycoside_PTrfase"/>
</dbReference>
<evidence type="ECO:0000313" key="3">
    <source>
        <dbReference type="Proteomes" id="UP001642482"/>
    </source>
</evidence>
<sequence>MAPRESVQYAVTYDELFNEDHDDEYEAWLDALLKPASIEFLKRFVADKLGGDRGSVHYVDMARGSFNLVLQFLIDDDRAPARVALRIPQRGFSAEELAAERLENEVYWMQYIEEQSTVPVPHIYSWAACGDAVDDRIGPYMLMDYVEGQSLHSCLAAWEASDNQTDAAEKRTVVFEQLADILLQLRSHRFDKIGSITRVDGGDGAGGGAWAVTRRPLTLDMHVQLVCMPGFSTDGWPTSPLLHAKDYVSLATALRNHQMLCLRNINIPGSWNKSGFFDFQEGDAIDMQRALKTARGRFLARHAMALPATAAHLDDSDGNDGGDHNKKPFVLFHPDLSASNILVDLNTARITALIDFEYTNAVPAALADDPPVWLSPKDFVRFLTFGLFTEWQILYKPTLDAFLAVLERVEQKQKQQQQQSPLHTSELPPLSARMRASWEKKTFLVNYALQRTELADTIYHDQPALFPAVPEAVDGTDDWTEKVHMYEEYTRWQIDLYEADRKARHQKRQPAGT</sequence>
<feature type="domain" description="Aminoglycoside phosphotransferase" evidence="1">
    <location>
        <begin position="72"/>
        <end position="359"/>
    </location>
</feature>
<gene>
    <name evidence="2" type="ORF">SEUCBS140593_006595</name>
</gene>
<dbReference type="PANTHER" id="PTHR21310">
    <property type="entry name" value="AMINOGLYCOSIDE PHOSPHOTRANSFERASE-RELATED-RELATED"/>
    <property type="match status" value="1"/>
</dbReference>
<dbReference type="Gene3D" id="3.90.1200.10">
    <property type="match status" value="1"/>
</dbReference>
<proteinExistence type="predicted"/>
<comment type="caution">
    <text evidence="2">The sequence shown here is derived from an EMBL/GenBank/DDBJ whole genome shotgun (WGS) entry which is preliminary data.</text>
</comment>
<reference evidence="2 3" key="1">
    <citation type="submission" date="2024-01" db="EMBL/GenBank/DDBJ databases">
        <authorList>
            <person name="Allen C."/>
            <person name="Tagirdzhanova G."/>
        </authorList>
    </citation>
    <scope>NUCLEOTIDE SEQUENCE [LARGE SCALE GENOMIC DNA]</scope>
</reference>
<organism evidence="2 3">
    <name type="scientific">Sporothrix eucalyptigena</name>
    <dbReference type="NCBI Taxonomy" id="1812306"/>
    <lineage>
        <taxon>Eukaryota</taxon>
        <taxon>Fungi</taxon>
        <taxon>Dikarya</taxon>
        <taxon>Ascomycota</taxon>
        <taxon>Pezizomycotina</taxon>
        <taxon>Sordariomycetes</taxon>
        <taxon>Sordariomycetidae</taxon>
        <taxon>Ophiostomatales</taxon>
        <taxon>Ophiostomataceae</taxon>
        <taxon>Sporothrix</taxon>
    </lineage>
</organism>
<dbReference type="InterPro" id="IPR011009">
    <property type="entry name" value="Kinase-like_dom_sf"/>
</dbReference>
<dbReference type="Pfam" id="PF01636">
    <property type="entry name" value="APH"/>
    <property type="match status" value="1"/>
</dbReference>
<name>A0ABP0C8M5_9PEZI</name>
<accession>A0ABP0C8M5</accession>
<protein>
    <recommendedName>
        <fullName evidence="1">Aminoglycoside phosphotransferase domain-containing protein</fullName>
    </recommendedName>
</protein>
<dbReference type="SUPFAM" id="SSF56112">
    <property type="entry name" value="Protein kinase-like (PK-like)"/>
    <property type="match status" value="1"/>
</dbReference>
<evidence type="ECO:0000313" key="2">
    <source>
        <dbReference type="EMBL" id="CAK7227495.1"/>
    </source>
</evidence>